<dbReference type="EMBL" id="CAKLBY020000116">
    <property type="protein sequence ID" value="CAK7927800.1"/>
    <property type="molecule type" value="Genomic_DNA"/>
</dbReference>
<dbReference type="AlphaFoldDB" id="A0AAV1TZV6"/>
<comment type="caution">
    <text evidence="1">The sequence shown here is derived from an EMBL/GenBank/DDBJ whole genome shotgun (WGS) entry which is preliminary data.</text>
</comment>
<evidence type="ECO:0000313" key="1">
    <source>
        <dbReference type="EMBL" id="CAK7927800.1"/>
    </source>
</evidence>
<organism evidence="1 2">
    <name type="scientific">Peronospora matthiolae</name>
    <dbReference type="NCBI Taxonomy" id="2874970"/>
    <lineage>
        <taxon>Eukaryota</taxon>
        <taxon>Sar</taxon>
        <taxon>Stramenopiles</taxon>
        <taxon>Oomycota</taxon>
        <taxon>Peronosporomycetes</taxon>
        <taxon>Peronosporales</taxon>
        <taxon>Peronosporaceae</taxon>
        <taxon>Peronospora</taxon>
    </lineage>
</organism>
<sequence length="106" mass="11424">MPVKAKTPTHSSQTAQCCAKAVHELDKLLGGDNKVAVAEATTNTGGVDSEPIVSLAATEMALARVQVDEAQRKVVMLSTKAAEKQRIADSKKQFATLRLMLMRRKC</sequence>
<evidence type="ECO:0000313" key="2">
    <source>
        <dbReference type="Proteomes" id="UP001162060"/>
    </source>
</evidence>
<protein>
    <submittedName>
        <fullName evidence="1">Uncharacterized protein</fullName>
    </submittedName>
</protein>
<name>A0AAV1TZV6_9STRA</name>
<gene>
    <name evidence="1" type="ORF">PM001_LOCUS12950</name>
</gene>
<dbReference type="Proteomes" id="UP001162060">
    <property type="component" value="Unassembled WGS sequence"/>
</dbReference>
<accession>A0AAV1TZV6</accession>
<reference evidence="1" key="1">
    <citation type="submission" date="2024-01" db="EMBL/GenBank/DDBJ databases">
        <authorList>
            <person name="Webb A."/>
        </authorList>
    </citation>
    <scope>NUCLEOTIDE SEQUENCE</scope>
    <source>
        <strain evidence="1">Pm1</strain>
    </source>
</reference>
<proteinExistence type="predicted"/>